<sequence>MSTAHLFKKNRDLAFWSLHIIGWSSYAISQYLGFLLYGKAAQYQNVIVVATISGFLLSAPLRYLGRYLWTKPPAVLISSALAAAYGTALIWRVIINIAYEKYVESDWPMVHWYEYLSGAMTATYLFACWMGLYFGFKYYESMQLQRESALRASALAQEAQLKMLRYQLNPHFLFNTLNAISTLIIDNRNSVANSAVSGLSEFLRYTLDQDPMKKVTVAQELEALNLYLNIEKMRFGSRLTVRHDIDEEATNILMPSLMLQPLIENAIKYAISPREEGGHICVSARVNGTTLQLSVGDDGPGLVDPSRLTNGRGVGIRNTRERLQVLYGERGHVAVAGTNPGLKVSLEFPAERAPAFAPAL</sequence>
<gene>
    <name evidence="3" type="ORF">HNQ60_002053</name>
</gene>
<comment type="caution">
    <text evidence="3">The sequence shown here is derived from an EMBL/GenBank/DDBJ whole genome shotgun (WGS) entry which is preliminary data.</text>
</comment>
<feature type="domain" description="Histidine kinase" evidence="2">
    <location>
        <begin position="258"/>
        <end position="352"/>
    </location>
</feature>
<evidence type="ECO:0000313" key="4">
    <source>
        <dbReference type="Proteomes" id="UP000588068"/>
    </source>
</evidence>
<proteinExistence type="predicted"/>
<feature type="transmembrane region" description="Helical" evidence="1">
    <location>
        <begin position="115"/>
        <end position="136"/>
    </location>
</feature>
<dbReference type="EMBL" id="JACHHZ010000002">
    <property type="protein sequence ID" value="MBB6093175.1"/>
    <property type="molecule type" value="Genomic_DNA"/>
</dbReference>
<dbReference type="Pfam" id="PF02518">
    <property type="entry name" value="HATPase_c"/>
    <property type="match status" value="1"/>
</dbReference>
<reference evidence="3 4" key="1">
    <citation type="submission" date="2020-08" db="EMBL/GenBank/DDBJ databases">
        <title>Genomic Encyclopedia of Type Strains, Phase IV (KMG-IV): sequencing the most valuable type-strain genomes for metagenomic binning, comparative biology and taxonomic classification.</title>
        <authorList>
            <person name="Goeker M."/>
        </authorList>
    </citation>
    <scope>NUCLEOTIDE SEQUENCE [LARGE SCALE GENOMIC DNA]</scope>
    <source>
        <strain evidence="3 4">DSM 26723</strain>
    </source>
</reference>
<dbReference type="PANTHER" id="PTHR34220:SF7">
    <property type="entry name" value="SENSOR HISTIDINE KINASE YPDA"/>
    <property type="match status" value="1"/>
</dbReference>
<dbReference type="Pfam" id="PF06580">
    <property type="entry name" value="His_kinase"/>
    <property type="match status" value="1"/>
</dbReference>
<dbReference type="InterPro" id="IPR003594">
    <property type="entry name" value="HATPase_dom"/>
</dbReference>
<dbReference type="InterPro" id="IPR036890">
    <property type="entry name" value="HATPase_C_sf"/>
</dbReference>
<keyword evidence="3" id="KW-0418">Kinase</keyword>
<dbReference type="AlphaFoldDB" id="A0A841HMJ1"/>
<evidence type="ECO:0000259" key="2">
    <source>
        <dbReference type="PROSITE" id="PS50109"/>
    </source>
</evidence>
<dbReference type="PANTHER" id="PTHR34220">
    <property type="entry name" value="SENSOR HISTIDINE KINASE YPDA"/>
    <property type="match status" value="1"/>
</dbReference>
<keyword evidence="3" id="KW-0808">Transferase</keyword>
<dbReference type="InterPro" id="IPR010559">
    <property type="entry name" value="Sig_transdc_His_kin_internal"/>
</dbReference>
<organism evidence="3 4">
    <name type="scientific">Povalibacter uvarum</name>
    <dbReference type="NCBI Taxonomy" id="732238"/>
    <lineage>
        <taxon>Bacteria</taxon>
        <taxon>Pseudomonadati</taxon>
        <taxon>Pseudomonadota</taxon>
        <taxon>Gammaproteobacteria</taxon>
        <taxon>Steroidobacterales</taxon>
        <taxon>Steroidobacteraceae</taxon>
        <taxon>Povalibacter</taxon>
    </lineage>
</organism>
<keyword evidence="1" id="KW-1133">Transmembrane helix</keyword>
<dbReference type="RefSeq" id="WP_184331278.1">
    <property type="nucleotide sequence ID" value="NZ_JACHHZ010000002.1"/>
</dbReference>
<keyword evidence="4" id="KW-1185">Reference proteome</keyword>
<feature type="transmembrane region" description="Helical" evidence="1">
    <location>
        <begin position="12"/>
        <end position="37"/>
    </location>
</feature>
<dbReference type="Gene3D" id="3.30.565.10">
    <property type="entry name" value="Histidine kinase-like ATPase, C-terminal domain"/>
    <property type="match status" value="1"/>
</dbReference>
<keyword evidence="1" id="KW-0472">Membrane</keyword>
<accession>A0A841HMJ1</accession>
<dbReference type="SUPFAM" id="SSF55874">
    <property type="entry name" value="ATPase domain of HSP90 chaperone/DNA topoisomerase II/histidine kinase"/>
    <property type="match status" value="1"/>
</dbReference>
<dbReference type="InterPro" id="IPR005467">
    <property type="entry name" value="His_kinase_dom"/>
</dbReference>
<dbReference type="SMART" id="SM00387">
    <property type="entry name" value="HATPase_c"/>
    <property type="match status" value="1"/>
</dbReference>
<name>A0A841HMJ1_9GAMM</name>
<evidence type="ECO:0000313" key="3">
    <source>
        <dbReference type="EMBL" id="MBB6093175.1"/>
    </source>
</evidence>
<evidence type="ECO:0000256" key="1">
    <source>
        <dbReference type="SAM" id="Phobius"/>
    </source>
</evidence>
<dbReference type="Proteomes" id="UP000588068">
    <property type="component" value="Unassembled WGS sequence"/>
</dbReference>
<dbReference type="GO" id="GO:0000155">
    <property type="term" value="F:phosphorelay sensor kinase activity"/>
    <property type="evidence" value="ECO:0007669"/>
    <property type="project" value="InterPro"/>
</dbReference>
<dbReference type="InterPro" id="IPR050640">
    <property type="entry name" value="Bact_2-comp_sensor_kinase"/>
</dbReference>
<dbReference type="GO" id="GO:0016020">
    <property type="term" value="C:membrane"/>
    <property type="evidence" value="ECO:0007669"/>
    <property type="project" value="InterPro"/>
</dbReference>
<feature type="transmembrane region" description="Helical" evidence="1">
    <location>
        <begin position="75"/>
        <end position="95"/>
    </location>
</feature>
<dbReference type="PROSITE" id="PS50109">
    <property type="entry name" value="HIS_KIN"/>
    <property type="match status" value="1"/>
</dbReference>
<protein>
    <submittedName>
        <fullName evidence="3">Signal transduction histidine kinase</fullName>
    </submittedName>
</protein>
<keyword evidence="1" id="KW-0812">Transmembrane</keyword>
<feature type="transmembrane region" description="Helical" evidence="1">
    <location>
        <begin position="43"/>
        <end position="63"/>
    </location>
</feature>